<organism evidence="4 5">
    <name type="scientific">Pocillopora damicornis</name>
    <name type="common">Cauliflower coral</name>
    <name type="synonym">Millepora damicornis</name>
    <dbReference type="NCBI Taxonomy" id="46731"/>
    <lineage>
        <taxon>Eukaryota</taxon>
        <taxon>Metazoa</taxon>
        <taxon>Cnidaria</taxon>
        <taxon>Anthozoa</taxon>
        <taxon>Hexacorallia</taxon>
        <taxon>Scleractinia</taxon>
        <taxon>Astrocoeniina</taxon>
        <taxon>Pocilloporidae</taxon>
        <taxon>Pocillopora</taxon>
    </lineage>
</organism>
<feature type="region of interest" description="Disordered" evidence="2">
    <location>
        <begin position="295"/>
        <end position="314"/>
    </location>
</feature>
<evidence type="ECO:0000313" key="5">
    <source>
        <dbReference type="Proteomes" id="UP000275408"/>
    </source>
</evidence>
<dbReference type="InterPro" id="IPR036259">
    <property type="entry name" value="MFS_trans_sf"/>
</dbReference>
<sequence length="871" mass="98372">MRRRERIFCAVGNLFTDLCRQHHASFALLFLMEVVELSAADVGVIFFVTQLVDAFFASISGYLADRVRLPFLSKKLGRRKSWHLLATVLLSVVVPLSANRCYPCIGSHHSWLPIVYYAFLNSIYGIFGITMEVNHSSFIATAAESVEEYTAISTLRTMFSFLSGILIYTVAWGLLRQDKGNNLGPHSLPEFLYLACILSGTGVFFAAFFHLGIKEPQTRVRKKSSVKGLLVRIGDILDILNFVEVLHGIYNSTFELPCQAFGSLMIDCQFDCLDTRKRSIAYNFVDMIMTSTEYEEDQSEMNGDGKRRSHELPRRKRSRFQTFVDALFSDGKTDNTGQNQDPLKSATEETTKNPTIEDLKRQLISEVQHLDPERKRSLLMRVFDELMFGLQREEQVQLTCIDVTGDQIAKDGEEDEYVTGVEFLEAGQEKIKNSPDEGKWIVTNEVAPPEGKNGNEEAEIDKEDQNKINLDDITQNYPKQNFREEVRDDGEDQYENIPETSFRTKRNQRKHGMVHLPDGGKYSLSNSGFEDDESDGDRIKSFCYTEEEQQKKTVTFFSSEFSEKPSVNEIECQGLNLDHTPEKKVSVDVCTQNYPKQGCREDERIETSESGNDSSAARENPELLGVPIPLKNAEPKRKPPKRIKDWLRDPGLYKVAIIFACTRNAQEFTTTYLPLFLTETLLFPKWTYLLAGLLVIGGAVWSYFQTISIKQSTYAPVVIIGSGLSIMHVMALVFIIELIEDCKENSGSVFAIIDVITRVSSGLILIGIQEFYPDERTSSNDAVTNYVRHVFALTTGVLALVGSLVVLFFQPSKFINSTRASQDVEAEPCQPSFDVQVLQCPAEEAASVNHSDTHHNNHKVTVHFCSENTKL</sequence>
<feature type="transmembrane region" description="Helical" evidence="3">
    <location>
        <begin position="716"/>
        <end position="736"/>
    </location>
</feature>
<feature type="transmembrane region" description="Helical" evidence="3">
    <location>
        <begin position="191"/>
        <end position="213"/>
    </location>
</feature>
<reference evidence="4 5" key="1">
    <citation type="journal article" date="2018" name="Sci. Rep.">
        <title>Comparative analysis of the Pocillopora damicornis genome highlights role of immune system in coral evolution.</title>
        <authorList>
            <person name="Cunning R."/>
            <person name="Bay R.A."/>
            <person name="Gillette P."/>
            <person name="Baker A.C."/>
            <person name="Traylor-Knowles N."/>
        </authorList>
    </citation>
    <scope>NUCLEOTIDE SEQUENCE [LARGE SCALE GENOMIC DNA]</scope>
    <source>
        <strain evidence="4">RSMAS</strain>
        <tissue evidence="4">Whole animal</tissue>
    </source>
</reference>
<comment type="similarity">
    <text evidence="1">Belongs to the major facilitator superfamily.</text>
</comment>
<accession>A0A3M6TZK0</accession>
<name>A0A3M6TZK0_POCDA</name>
<proteinExistence type="inferred from homology"/>
<keyword evidence="3" id="KW-0472">Membrane</keyword>
<dbReference type="GO" id="GO:0005886">
    <property type="term" value="C:plasma membrane"/>
    <property type="evidence" value="ECO:0007669"/>
    <property type="project" value="TreeGrafter"/>
</dbReference>
<dbReference type="EMBL" id="RCHS01002554">
    <property type="protein sequence ID" value="RMX46812.1"/>
    <property type="molecule type" value="Genomic_DNA"/>
</dbReference>
<evidence type="ECO:0000256" key="3">
    <source>
        <dbReference type="SAM" id="Phobius"/>
    </source>
</evidence>
<feature type="region of interest" description="Disordered" evidence="2">
    <location>
        <begin position="600"/>
        <end position="621"/>
    </location>
</feature>
<dbReference type="GO" id="GO:0008643">
    <property type="term" value="P:carbohydrate transport"/>
    <property type="evidence" value="ECO:0007669"/>
    <property type="project" value="InterPro"/>
</dbReference>
<feature type="compositionally biased region" description="Basic and acidic residues" evidence="2">
    <location>
        <begin position="303"/>
        <end position="312"/>
    </location>
</feature>
<keyword evidence="3" id="KW-0812">Transmembrane</keyword>
<dbReference type="OrthoDB" id="5968156at2759"/>
<dbReference type="Pfam" id="PF13347">
    <property type="entry name" value="MFS_2"/>
    <property type="match status" value="1"/>
</dbReference>
<feature type="transmembrane region" description="Helical" evidence="3">
    <location>
        <begin position="154"/>
        <end position="175"/>
    </location>
</feature>
<dbReference type="PANTHER" id="PTHR11328">
    <property type="entry name" value="MAJOR FACILITATOR SUPERFAMILY DOMAIN-CONTAINING PROTEIN"/>
    <property type="match status" value="1"/>
</dbReference>
<feature type="transmembrane region" description="Helical" evidence="3">
    <location>
        <begin position="84"/>
        <end position="102"/>
    </location>
</feature>
<dbReference type="SUPFAM" id="SSF103473">
    <property type="entry name" value="MFS general substrate transporter"/>
    <property type="match status" value="2"/>
</dbReference>
<protein>
    <submittedName>
        <fullName evidence="4">Uncharacterized protein</fullName>
    </submittedName>
</protein>
<feature type="region of interest" description="Disordered" evidence="2">
    <location>
        <begin position="329"/>
        <end position="354"/>
    </location>
</feature>
<gene>
    <name evidence="4" type="ORF">pdam_00007664</name>
</gene>
<keyword evidence="3" id="KW-1133">Transmembrane helix</keyword>
<dbReference type="PANTHER" id="PTHR11328:SF28">
    <property type="entry name" value="MAJOR FACILITATOR SUPERFAMILY DOMAIN-CONTAINING PROTEIN 12"/>
    <property type="match status" value="1"/>
</dbReference>
<evidence type="ECO:0000313" key="4">
    <source>
        <dbReference type="EMBL" id="RMX46812.1"/>
    </source>
</evidence>
<dbReference type="Proteomes" id="UP000275408">
    <property type="component" value="Unassembled WGS sequence"/>
</dbReference>
<feature type="region of interest" description="Disordered" evidence="2">
    <location>
        <begin position="506"/>
        <end position="535"/>
    </location>
</feature>
<dbReference type="GO" id="GO:0015293">
    <property type="term" value="F:symporter activity"/>
    <property type="evidence" value="ECO:0007669"/>
    <property type="project" value="InterPro"/>
</dbReference>
<feature type="transmembrane region" description="Helical" evidence="3">
    <location>
        <begin position="789"/>
        <end position="809"/>
    </location>
</feature>
<feature type="transmembrane region" description="Helical" evidence="3">
    <location>
        <begin position="686"/>
        <end position="704"/>
    </location>
</feature>
<keyword evidence="5" id="KW-1185">Reference proteome</keyword>
<dbReference type="InterPro" id="IPR039672">
    <property type="entry name" value="MFS_2"/>
</dbReference>
<feature type="compositionally biased region" description="Polar residues" evidence="2">
    <location>
        <begin position="608"/>
        <end position="617"/>
    </location>
</feature>
<dbReference type="AlphaFoldDB" id="A0A3M6TZK0"/>
<evidence type="ECO:0000256" key="1">
    <source>
        <dbReference type="ARBA" id="ARBA00008335"/>
    </source>
</evidence>
<feature type="transmembrane region" description="Helical" evidence="3">
    <location>
        <begin position="114"/>
        <end position="133"/>
    </location>
</feature>
<comment type="caution">
    <text evidence="4">The sequence shown here is derived from an EMBL/GenBank/DDBJ whole genome shotgun (WGS) entry which is preliminary data.</text>
</comment>
<evidence type="ECO:0000256" key="2">
    <source>
        <dbReference type="SAM" id="MobiDB-lite"/>
    </source>
</evidence>
<dbReference type="Gene3D" id="1.20.1250.20">
    <property type="entry name" value="MFS general substrate transporter like domains"/>
    <property type="match status" value="2"/>
</dbReference>